<dbReference type="GO" id="GO:0022857">
    <property type="term" value="F:transmembrane transporter activity"/>
    <property type="evidence" value="ECO:0007669"/>
    <property type="project" value="InterPro"/>
</dbReference>
<protein>
    <submittedName>
        <fullName evidence="7">Inner-membrane translocator</fullName>
    </submittedName>
</protein>
<feature type="transmembrane region" description="Helical" evidence="6">
    <location>
        <begin position="114"/>
        <end position="133"/>
    </location>
</feature>
<accession>A0A160PBI6</accession>
<evidence type="ECO:0000256" key="6">
    <source>
        <dbReference type="SAM" id="Phobius"/>
    </source>
</evidence>
<dbReference type="PANTHER" id="PTHR47089">
    <property type="entry name" value="ABC TRANSPORTER, PERMEASE PROTEIN"/>
    <property type="match status" value="1"/>
</dbReference>
<feature type="transmembrane region" description="Helical" evidence="6">
    <location>
        <begin position="315"/>
        <end position="334"/>
    </location>
</feature>
<feature type="transmembrane region" description="Helical" evidence="6">
    <location>
        <begin position="195"/>
        <end position="218"/>
    </location>
</feature>
<feature type="transmembrane region" description="Helical" evidence="6">
    <location>
        <begin position="239"/>
        <end position="258"/>
    </location>
</feature>
<evidence type="ECO:0000256" key="5">
    <source>
        <dbReference type="ARBA" id="ARBA00023136"/>
    </source>
</evidence>
<gene>
    <name evidence="7" type="ORF">MPPM_1602</name>
</gene>
<keyword evidence="2" id="KW-1003">Cell membrane</keyword>
<evidence type="ECO:0000313" key="7">
    <source>
        <dbReference type="EMBL" id="BAU90207.1"/>
    </source>
</evidence>
<evidence type="ECO:0000256" key="1">
    <source>
        <dbReference type="ARBA" id="ARBA00004651"/>
    </source>
</evidence>
<dbReference type="RefSeq" id="WP_017484962.1">
    <property type="nucleotide sequence ID" value="NZ_AP014809.1"/>
</dbReference>
<keyword evidence="5 6" id="KW-0472">Membrane</keyword>
<feature type="transmembrane region" description="Helical" evidence="6">
    <location>
        <begin position="278"/>
        <end position="303"/>
    </location>
</feature>
<dbReference type="InterPro" id="IPR001851">
    <property type="entry name" value="ABC_transp_permease"/>
</dbReference>
<feature type="transmembrane region" description="Helical" evidence="6">
    <location>
        <begin position="92"/>
        <end position="108"/>
    </location>
</feature>
<dbReference type="EMBL" id="AP014809">
    <property type="protein sequence ID" value="BAU90207.1"/>
    <property type="molecule type" value="Genomic_DNA"/>
</dbReference>
<dbReference type="GO" id="GO:0005886">
    <property type="term" value="C:plasma membrane"/>
    <property type="evidence" value="ECO:0007669"/>
    <property type="project" value="UniProtKB-SubCell"/>
</dbReference>
<organism evidence="7 8">
    <name type="scientific">Methylorubrum populi</name>
    <dbReference type="NCBI Taxonomy" id="223967"/>
    <lineage>
        <taxon>Bacteria</taxon>
        <taxon>Pseudomonadati</taxon>
        <taxon>Pseudomonadota</taxon>
        <taxon>Alphaproteobacteria</taxon>
        <taxon>Hyphomicrobiales</taxon>
        <taxon>Methylobacteriaceae</taxon>
        <taxon>Methylorubrum</taxon>
    </lineage>
</organism>
<dbReference type="Pfam" id="PF02653">
    <property type="entry name" value="BPD_transp_2"/>
    <property type="match status" value="1"/>
</dbReference>
<dbReference type="CDD" id="cd06580">
    <property type="entry name" value="TM_PBP1_transp_TpRbsC_like"/>
    <property type="match status" value="1"/>
</dbReference>
<dbReference type="AlphaFoldDB" id="A0A160PBI6"/>
<feature type="transmembrane region" description="Helical" evidence="6">
    <location>
        <begin position="21"/>
        <end position="43"/>
    </location>
</feature>
<dbReference type="OrthoDB" id="9809785at2"/>
<feature type="transmembrane region" description="Helical" evidence="6">
    <location>
        <begin position="63"/>
        <end position="80"/>
    </location>
</feature>
<comment type="subcellular location">
    <subcellularLocation>
        <location evidence="1">Cell membrane</location>
        <topology evidence="1">Multi-pass membrane protein</topology>
    </subcellularLocation>
</comment>
<reference evidence="7 8" key="1">
    <citation type="journal article" date="2016" name="Genome Announc.">
        <title>Complete Genome Sequence of Methylobacterium populi P-1M, Isolated from Pink-Pigmented Household Biofilm.</title>
        <authorList>
            <person name="Morohoshi T."/>
            <person name="Ikeda T."/>
        </authorList>
    </citation>
    <scope>NUCLEOTIDE SEQUENCE [LARGE SCALE GENOMIC DNA]</scope>
    <source>
        <strain evidence="7 8">P-1M</strain>
    </source>
</reference>
<evidence type="ECO:0000256" key="3">
    <source>
        <dbReference type="ARBA" id="ARBA00022692"/>
    </source>
</evidence>
<name>A0A160PBI6_9HYPH</name>
<evidence type="ECO:0000256" key="2">
    <source>
        <dbReference type="ARBA" id="ARBA00022475"/>
    </source>
</evidence>
<keyword evidence="3 6" id="KW-0812">Transmembrane</keyword>
<proteinExistence type="predicted"/>
<evidence type="ECO:0000256" key="4">
    <source>
        <dbReference type="ARBA" id="ARBA00022989"/>
    </source>
</evidence>
<keyword evidence="4 6" id="KW-1133">Transmembrane helix</keyword>
<dbReference type="PANTHER" id="PTHR47089:SF1">
    <property type="entry name" value="GUANOSINE ABC TRANSPORTER PERMEASE PROTEIN NUPP"/>
    <property type="match status" value="1"/>
</dbReference>
<sequence length="350" mass="35152">MSWRFQRVPTVPAGAALAGRVGAILAALACVAAVLSLAGLAPARLGAEVIGSAFGSVAGLEDLGLLVTPLILTGIAVALTQRIGLWNIGGEGQFNAGALAATAVGLHAGGDDAWVLPLMALAGAAGGAAWILVPTLARAFAGVSELITTLLLNFVAALLVAWLCTGPWRDPSGRALATTARIPAELPPLGDTLHWGLPAAIAVAILAAGLLAFTRFGYEVRVAGANPGAALYAGIPVRARIVAVMLLSGAVAGLAGTIELAGTVHRLQGGISNNYGYLGIMVAVLARGSCLGVIAGAVLMAALLNAGIVLQTQGVNTSTVLAITGLILLFTAVGDEIVHYRPVRRTRILG</sequence>
<dbReference type="Proteomes" id="UP000218288">
    <property type="component" value="Chromosome"/>
</dbReference>
<feature type="transmembrane region" description="Helical" evidence="6">
    <location>
        <begin position="140"/>
        <end position="163"/>
    </location>
</feature>
<evidence type="ECO:0000313" key="8">
    <source>
        <dbReference type="Proteomes" id="UP000218288"/>
    </source>
</evidence>